<dbReference type="OrthoDB" id="779255at2759"/>
<evidence type="ECO:0000313" key="3">
    <source>
        <dbReference type="Proteomes" id="UP000639772"/>
    </source>
</evidence>
<organism evidence="2 3">
    <name type="scientific">Vanilla planifolia</name>
    <name type="common">Vanilla</name>
    <dbReference type="NCBI Taxonomy" id="51239"/>
    <lineage>
        <taxon>Eukaryota</taxon>
        <taxon>Viridiplantae</taxon>
        <taxon>Streptophyta</taxon>
        <taxon>Embryophyta</taxon>
        <taxon>Tracheophyta</taxon>
        <taxon>Spermatophyta</taxon>
        <taxon>Magnoliopsida</taxon>
        <taxon>Liliopsida</taxon>
        <taxon>Asparagales</taxon>
        <taxon>Orchidaceae</taxon>
        <taxon>Vanilloideae</taxon>
        <taxon>Vanilleae</taxon>
        <taxon>Vanilla</taxon>
    </lineage>
</organism>
<proteinExistence type="predicted"/>
<dbReference type="Proteomes" id="UP000639772">
    <property type="component" value="Unassembled WGS sequence"/>
</dbReference>
<accession>A0A835VAW0</accession>
<feature type="region of interest" description="Disordered" evidence="1">
    <location>
        <begin position="1"/>
        <end position="116"/>
    </location>
</feature>
<gene>
    <name evidence="2" type="ORF">HPP92_004953</name>
</gene>
<name>A0A835VAW0_VANPL</name>
<sequence length="192" mass="21000">MSLPSPKKSSVKFARRTSSGRIVSLPRDEVDVGPELTSTSSGGTNDYMNYTVLLPPTPDNQPYTAVGSSSSKSDDLQSSNYGSDVASKRQGRRGLGSGDDVGVRGSSKMERRMSVMKTQNKSVLVRTQTGDFDHNRWLFESKGTYGIGNAFWPQDGGYDVDGGMSMSDFMDKPWKPLTRKIRVPAGILSPYR</sequence>
<evidence type="ECO:0000313" key="2">
    <source>
        <dbReference type="EMBL" id="KAG0493959.1"/>
    </source>
</evidence>
<comment type="caution">
    <text evidence="2">The sequence shown here is derived from an EMBL/GenBank/DDBJ whole genome shotgun (WGS) entry which is preliminary data.</text>
</comment>
<evidence type="ECO:0000256" key="1">
    <source>
        <dbReference type="SAM" id="MobiDB-lite"/>
    </source>
</evidence>
<feature type="compositionally biased region" description="Low complexity" evidence="1">
    <location>
        <begin position="68"/>
        <end position="79"/>
    </location>
</feature>
<dbReference type="AlphaFoldDB" id="A0A835VAW0"/>
<reference evidence="2 3" key="1">
    <citation type="journal article" date="2020" name="Nat. Food">
        <title>A phased Vanilla planifolia genome enables genetic improvement of flavour and production.</title>
        <authorList>
            <person name="Hasing T."/>
            <person name="Tang H."/>
            <person name="Brym M."/>
            <person name="Khazi F."/>
            <person name="Huang T."/>
            <person name="Chambers A.H."/>
        </authorList>
    </citation>
    <scope>NUCLEOTIDE SEQUENCE [LARGE SCALE GENOMIC DNA]</scope>
    <source>
        <tissue evidence="2">Leaf</tissue>
    </source>
</reference>
<protein>
    <submittedName>
        <fullName evidence="2">Uncharacterized protein</fullName>
    </submittedName>
</protein>
<dbReference type="EMBL" id="JADCNM010000002">
    <property type="protein sequence ID" value="KAG0493959.1"/>
    <property type="molecule type" value="Genomic_DNA"/>
</dbReference>
<feature type="compositionally biased region" description="Polar residues" evidence="1">
    <location>
        <begin position="36"/>
        <end position="48"/>
    </location>
</feature>